<evidence type="ECO:0000313" key="4">
    <source>
        <dbReference type="Proteomes" id="UP000326759"/>
    </source>
</evidence>
<dbReference type="SUPFAM" id="SSF55486">
    <property type="entry name" value="Metalloproteases ('zincins'), catalytic domain"/>
    <property type="match status" value="1"/>
</dbReference>
<gene>
    <name evidence="3" type="primary">Ece2</name>
    <name evidence="3" type="ORF">Anas_12363</name>
</gene>
<sequence length="130" mass="15557">WFDCASKVLYNLEHVVAFLFLENNFEAYVNDSKEVKSLVEHYHDDLIKTFNHSSWMDESTRLEAVKKVKTMKSIVGFTPQFMDEITLEAAYYHFPEMSETDHFANMIYATRYYSELQFSNYNRPPDSRRR</sequence>
<dbReference type="Pfam" id="PF05649">
    <property type="entry name" value="Peptidase_M13_N"/>
    <property type="match status" value="1"/>
</dbReference>
<dbReference type="InterPro" id="IPR008753">
    <property type="entry name" value="Peptidase_M13_N"/>
</dbReference>
<dbReference type="OrthoDB" id="6475849at2759"/>
<dbReference type="GO" id="GO:0004222">
    <property type="term" value="F:metalloendopeptidase activity"/>
    <property type="evidence" value="ECO:0007669"/>
    <property type="project" value="InterPro"/>
</dbReference>
<feature type="non-terminal residue" evidence="3">
    <location>
        <position position="1"/>
    </location>
</feature>
<protein>
    <submittedName>
        <fullName evidence="3">Endothelin-converting enzyme 2</fullName>
    </submittedName>
</protein>
<dbReference type="AlphaFoldDB" id="A0A5N5SNH1"/>
<comment type="similarity">
    <text evidence="1">Belongs to the peptidase M13 family.</text>
</comment>
<dbReference type="InterPro" id="IPR000718">
    <property type="entry name" value="Peptidase_M13"/>
</dbReference>
<dbReference type="GO" id="GO:0006508">
    <property type="term" value="P:proteolysis"/>
    <property type="evidence" value="ECO:0007669"/>
    <property type="project" value="InterPro"/>
</dbReference>
<evidence type="ECO:0000256" key="1">
    <source>
        <dbReference type="ARBA" id="ARBA00007357"/>
    </source>
</evidence>
<dbReference type="PROSITE" id="PS51885">
    <property type="entry name" value="NEPRILYSIN"/>
    <property type="match status" value="1"/>
</dbReference>
<name>A0A5N5SNH1_9CRUS</name>
<dbReference type="Proteomes" id="UP000326759">
    <property type="component" value="Unassembled WGS sequence"/>
</dbReference>
<organism evidence="3 4">
    <name type="scientific">Armadillidium nasatum</name>
    <dbReference type="NCBI Taxonomy" id="96803"/>
    <lineage>
        <taxon>Eukaryota</taxon>
        <taxon>Metazoa</taxon>
        <taxon>Ecdysozoa</taxon>
        <taxon>Arthropoda</taxon>
        <taxon>Crustacea</taxon>
        <taxon>Multicrustacea</taxon>
        <taxon>Malacostraca</taxon>
        <taxon>Eumalacostraca</taxon>
        <taxon>Peracarida</taxon>
        <taxon>Isopoda</taxon>
        <taxon>Oniscidea</taxon>
        <taxon>Crinocheta</taxon>
        <taxon>Armadillidiidae</taxon>
        <taxon>Armadillidium</taxon>
    </lineage>
</organism>
<proteinExistence type="inferred from homology"/>
<dbReference type="Gene3D" id="3.40.390.10">
    <property type="entry name" value="Collagenase (Catalytic Domain)"/>
    <property type="match status" value="1"/>
</dbReference>
<feature type="domain" description="Peptidase M13 N-terminal" evidence="2">
    <location>
        <begin position="1"/>
        <end position="77"/>
    </location>
</feature>
<dbReference type="EMBL" id="SEYY01022497">
    <property type="protein sequence ID" value="KAB7495507.1"/>
    <property type="molecule type" value="Genomic_DNA"/>
</dbReference>
<accession>A0A5N5SNH1</accession>
<comment type="caution">
    <text evidence="3">The sequence shown here is derived from an EMBL/GenBank/DDBJ whole genome shotgun (WGS) entry which is preliminary data.</text>
</comment>
<evidence type="ECO:0000313" key="3">
    <source>
        <dbReference type="EMBL" id="KAB7495507.1"/>
    </source>
</evidence>
<evidence type="ECO:0000259" key="2">
    <source>
        <dbReference type="Pfam" id="PF05649"/>
    </source>
</evidence>
<feature type="non-terminal residue" evidence="3">
    <location>
        <position position="130"/>
    </location>
</feature>
<dbReference type="InterPro" id="IPR024079">
    <property type="entry name" value="MetalloPept_cat_dom_sf"/>
</dbReference>
<reference evidence="3 4" key="1">
    <citation type="journal article" date="2019" name="PLoS Biol.">
        <title>Sex chromosomes control vertical transmission of feminizing Wolbachia symbionts in an isopod.</title>
        <authorList>
            <person name="Becking T."/>
            <person name="Chebbi M.A."/>
            <person name="Giraud I."/>
            <person name="Moumen B."/>
            <person name="Laverre T."/>
            <person name="Caubet Y."/>
            <person name="Peccoud J."/>
            <person name="Gilbert C."/>
            <person name="Cordaux R."/>
        </authorList>
    </citation>
    <scope>NUCLEOTIDE SEQUENCE [LARGE SCALE GENOMIC DNA]</scope>
    <source>
        <strain evidence="3">ANa2</strain>
        <tissue evidence="3">Whole body excluding digestive tract and cuticle</tissue>
    </source>
</reference>
<keyword evidence="4" id="KW-1185">Reference proteome</keyword>